<name>A0A3D9ZR39_9ACTN</name>
<feature type="signal peptide" evidence="1">
    <location>
        <begin position="1"/>
        <end position="27"/>
    </location>
</feature>
<keyword evidence="3" id="KW-1185">Reference proteome</keyword>
<feature type="chain" id="PRO_5039472728" description="Secreted protein" evidence="1">
    <location>
        <begin position="28"/>
        <end position="63"/>
    </location>
</feature>
<proteinExistence type="predicted"/>
<accession>A0A3D9ZR39</accession>
<evidence type="ECO:0008006" key="4">
    <source>
        <dbReference type="Google" id="ProtNLM"/>
    </source>
</evidence>
<protein>
    <recommendedName>
        <fullName evidence="4">Secreted protein</fullName>
    </recommendedName>
</protein>
<comment type="caution">
    <text evidence="2">The sequence shown here is derived from an EMBL/GenBank/DDBJ whole genome shotgun (WGS) entry which is preliminary data.</text>
</comment>
<dbReference type="AlphaFoldDB" id="A0A3D9ZR39"/>
<gene>
    <name evidence="2" type="ORF">DFJ67_5735</name>
</gene>
<dbReference type="EMBL" id="QUMQ01000001">
    <property type="protein sequence ID" value="REF99695.1"/>
    <property type="molecule type" value="Genomic_DNA"/>
</dbReference>
<dbReference type="Proteomes" id="UP000256913">
    <property type="component" value="Unassembled WGS sequence"/>
</dbReference>
<evidence type="ECO:0000313" key="3">
    <source>
        <dbReference type="Proteomes" id="UP000256913"/>
    </source>
</evidence>
<evidence type="ECO:0000313" key="2">
    <source>
        <dbReference type="EMBL" id="REF99695.1"/>
    </source>
</evidence>
<reference evidence="2 3" key="1">
    <citation type="submission" date="2018-08" db="EMBL/GenBank/DDBJ databases">
        <title>Sequencing the genomes of 1000 actinobacteria strains.</title>
        <authorList>
            <person name="Klenk H.-P."/>
        </authorList>
    </citation>
    <scope>NUCLEOTIDE SEQUENCE [LARGE SCALE GENOMIC DNA]</scope>
    <source>
        <strain evidence="2 3">DSM 44099</strain>
    </source>
</reference>
<keyword evidence="1" id="KW-0732">Signal</keyword>
<sequence>MRSKLKRPAAVATLAVSTSVGTLVATAGPAAALDAWHDVNNVSVRTCDDGFAPYYLSGTVLFR</sequence>
<evidence type="ECO:0000256" key="1">
    <source>
        <dbReference type="SAM" id="SignalP"/>
    </source>
</evidence>
<organism evidence="2 3">
    <name type="scientific">Asanoa ferruginea</name>
    <dbReference type="NCBI Taxonomy" id="53367"/>
    <lineage>
        <taxon>Bacteria</taxon>
        <taxon>Bacillati</taxon>
        <taxon>Actinomycetota</taxon>
        <taxon>Actinomycetes</taxon>
        <taxon>Micromonosporales</taxon>
        <taxon>Micromonosporaceae</taxon>
        <taxon>Asanoa</taxon>
    </lineage>
</organism>
<dbReference type="RefSeq" id="WP_116070837.1">
    <property type="nucleotide sequence ID" value="NZ_BONB01000034.1"/>
</dbReference>